<accession>A0ABM0K7L5</accession>
<keyword evidence="5" id="KW-1185">Reference proteome</keyword>
<evidence type="ECO:0000256" key="3">
    <source>
        <dbReference type="SAM" id="MobiDB-lite"/>
    </source>
</evidence>
<protein>
    <submittedName>
        <fullName evidence="6">Malate dehydrogenase 1B</fullName>
    </submittedName>
</protein>
<dbReference type="Gene3D" id="3.90.110.10">
    <property type="entry name" value="Lactate dehydrogenase/glycoside hydrolase, family 4, C-terminal"/>
    <property type="match status" value="1"/>
</dbReference>
<dbReference type="RefSeq" id="XP_005110664.2">
    <property type="nucleotide sequence ID" value="XM_005110607.3"/>
</dbReference>
<reference evidence="6" key="1">
    <citation type="submission" date="2025-08" db="UniProtKB">
        <authorList>
            <consortium name="RefSeq"/>
        </authorList>
    </citation>
    <scope>IDENTIFICATION</scope>
</reference>
<dbReference type="SUPFAM" id="SSF56327">
    <property type="entry name" value="LDH C-terminal domain-like"/>
    <property type="match status" value="1"/>
</dbReference>
<feature type="non-terminal residue" evidence="6">
    <location>
        <position position="535"/>
    </location>
</feature>
<gene>
    <name evidence="6" type="primary">LOC101851900</name>
</gene>
<dbReference type="Proteomes" id="UP000694888">
    <property type="component" value="Unplaced"/>
</dbReference>
<evidence type="ECO:0000313" key="6">
    <source>
        <dbReference type="RefSeq" id="XP_005110664.2"/>
    </source>
</evidence>
<evidence type="ECO:0000259" key="4">
    <source>
        <dbReference type="Pfam" id="PF02866"/>
    </source>
</evidence>
<evidence type="ECO:0000256" key="2">
    <source>
        <dbReference type="ARBA" id="ARBA00023002"/>
    </source>
</evidence>
<feature type="compositionally biased region" description="Low complexity" evidence="3">
    <location>
        <begin position="492"/>
        <end position="519"/>
    </location>
</feature>
<sequence length="535" mass="58727">MAKFVVAGRSDCPYYARAELIGDRLAKNLKKFKLHKIMIQPDEWEKWLKETCKEKGWQFSKSPIVWRELIDRGGKGVLIGGANEFQEYVKAYYDLESDMNSYDMRTVSGENKVTKDELDQEAQECKALSKPVHVCITNASNPMCYHLLNILTSGDVLGPDIEMTLRLLVNSEDEVESVTGMAMEAEDLAHHLLRGVKICTSPHEAFENCSYIISLDELAKQPEETLKDCLTRNEEFFSKFATIINHKALQTCKVLLSGSGPVNFNAGVVLKNAPSLARQNIVAVSTIVENNAKSVVGERLNVNPAGVVDLLIWGNVSGCHYIDVTKCRVHNYDGAVWGPYWYSVDAVEMIHENKWILKEFPGLVDSRNEKVAGAMQRSTSLSSANALASTLKHWCRGSPSGQMFSLGVYSEGWYGVPRGLFFSFPVTMDPKGYWHVVQDSELTPEVKEGIVKAVEDLVREEKIFTGEVKEEIPAEEPGKTGSTDESSESPKPATDAETSATPAEAAGAEATPADGTTTAQPAEGDNTAAAAAAAD</sequence>
<feature type="domain" description="Lactate/malate dehydrogenase C-terminal" evidence="4">
    <location>
        <begin position="292"/>
        <end position="459"/>
    </location>
</feature>
<dbReference type="Pfam" id="PF02866">
    <property type="entry name" value="Ldh_1_C"/>
    <property type="match status" value="1"/>
</dbReference>
<dbReference type="InterPro" id="IPR022383">
    <property type="entry name" value="Lactate/malate_DH_C"/>
</dbReference>
<organism evidence="5 6">
    <name type="scientific">Aplysia californica</name>
    <name type="common">California sea hare</name>
    <dbReference type="NCBI Taxonomy" id="6500"/>
    <lineage>
        <taxon>Eukaryota</taxon>
        <taxon>Metazoa</taxon>
        <taxon>Spiralia</taxon>
        <taxon>Lophotrochozoa</taxon>
        <taxon>Mollusca</taxon>
        <taxon>Gastropoda</taxon>
        <taxon>Heterobranchia</taxon>
        <taxon>Euthyneura</taxon>
        <taxon>Tectipleura</taxon>
        <taxon>Aplysiida</taxon>
        <taxon>Aplysioidea</taxon>
        <taxon>Aplysiidae</taxon>
        <taxon>Aplysia</taxon>
    </lineage>
</organism>
<feature type="region of interest" description="Disordered" evidence="3">
    <location>
        <begin position="466"/>
        <end position="535"/>
    </location>
</feature>
<comment type="similarity">
    <text evidence="1">Belongs to the LDH/MDH superfamily. MDH type 2 family.</text>
</comment>
<dbReference type="GeneID" id="101851900"/>
<evidence type="ECO:0000313" key="5">
    <source>
        <dbReference type="Proteomes" id="UP000694888"/>
    </source>
</evidence>
<dbReference type="Gene3D" id="3.40.50.720">
    <property type="entry name" value="NAD(P)-binding Rossmann-like Domain"/>
    <property type="match status" value="1"/>
</dbReference>
<evidence type="ECO:0000256" key="1">
    <source>
        <dbReference type="ARBA" id="ARBA00009613"/>
    </source>
</evidence>
<dbReference type="PANTHER" id="PTHR23382">
    <property type="entry name" value="MALATE DEHYDROGENASE"/>
    <property type="match status" value="1"/>
</dbReference>
<feature type="compositionally biased region" description="Basic and acidic residues" evidence="3">
    <location>
        <begin position="466"/>
        <end position="478"/>
    </location>
</feature>
<proteinExistence type="inferred from homology"/>
<dbReference type="InterPro" id="IPR015955">
    <property type="entry name" value="Lactate_DH/Glyco_Ohase_4_C"/>
</dbReference>
<dbReference type="InterPro" id="IPR010945">
    <property type="entry name" value="Malate_DH_type2"/>
</dbReference>
<name>A0ABM0K7L5_APLCA</name>
<dbReference type="PROSITE" id="PS51354">
    <property type="entry name" value="GLUTAREDOXIN_2"/>
    <property type="match status" value="1"/>
</dbReference>
<dbReference type="InterPro" id="IPR036291">
    <property type="entry name" value="NAD(P)-bd_dom_sf"/>
</dbReference>
<dbReference type="SUPFAM" id="SSF51735">
    <property type="entry name" value="NAD(P)-binding Rossmann-fold domains"/>
    <property type="match status" value="1"/>
</dbReference>
<keyword evidence="2" id="KW-0560">Oxidoreductase</keyword>